<evidence type="ECO:0000313" key="3">
    <source>
        <dbReference type="EMBL" id="OCW57019.1"/>
    </source>
</evidence>
<dbReference type="Proteomes" id="UP000094795">
    <property type="component" value="Unassembled WGS sequence"/>
</dbReference>
<protein>
    <submittedName>
        <fullName evidence="3">Short-chain dehydrogenase</fullName>
    </submittedName>
</protein>
<comment type="caution">
    <text evidence="3">The sequence shown here is derived from an EMBL/GenBank/DDBJ whole genome shotgun (WGS) entry which is preliminary data.</text>
</comment>
<evidence type="ECO:0000256" key="2">
    <source>
        <dbReference type="ARBA" id="ARBA00023002"/>
    </source>
</evidence>
<comment type="similarity">
    <text evidence="1">Belongs to the short-chain dehydrogenases/reductases (SDR) family.</text>
</comment>
<dbReference type="STRING" id="1480615.AWJ14_07645"/>
<keyword evidence="2" id="KW-0560">Oxidoreductase</keyword>
<dbReference type="InterPro" id="IPR002347">
    <property type="entry name" value="SDR_fam"/>
</dbReference>
<dbReference type="AlphaFoldDB" id="A0A1C1YU30"/>
<keyword evidence="4" id="KW-1185">Reference proteome</keyword>
<dbReference type="PANTHER" id="PTHR42760:SF115">
    <property type="entry name" value="3-OXOACYL-[ACYL-CARRIER-PROTEIN] REDUCTASE FABG"/>
    <property type="match status" value="1"/>
</dbReference>
<name>A0A1C1YU30_9HYPH</name>
<evidence type="ECO:0000256" key="1">
    <source>
        <dbReference type="ARBA" id="ARBA00006484"/>
    </source>
</evidence>
<dbReference type="RefSeq" id="WP_066180242.1">
    <property type="nucleotide sequence ID" value="NZ_LQZT01000023.1"/>
</dbReference>
<dbReference type="NCBIfam" id="NF005559">
    <property type="entry name" value="PRK07231.1"/>
    <property type="match status" value="1"/>
</dbReference>
<dbReference type="GO" id="GO:0016616">
    <property type="term" value="F:oxidoreductase activity, acting on the CH-OH group of donors, NAD or NADP as acceptor"/>
    <property type="evidence" value="ECO:0007669"/>
    <property type="project" value="UniProtKB-ARBA"/>
</dbReference>
<reference evidence="3 4" key="1">
    <citation type="submission" date="2015-12" db="EMBL/GenBank/DDBJ databases">
        <authorList>
            <person name="Shamseldin A."/>
            <person name="Moawad H."/>
            <person name="Abd El-Rahim W.M."/>
            <person name="Sadowsky M.J."/>
        </authorList>
    </citation>
    <scope>NUCLEOTIDE SEQUENCE [LARGE SCALE GENOMIC DNA]</scope>
    <source>
        <strain evidence="3 4">JC234</strain>
    </source>
</reference>
<dbReference type="PRINTS" id="PR00080">
    <property type="entry name" value="SDRFAMILY"/>
</dbReference>
<dbReference type="PROSITE" id="PS00061">
    <property type="entry name" value="ADH_SHORT"/>
    <property type="match status" value="1"/>
</dbReference>
<dbReference type="EMBL" id="LQZT01000023">
    <property type="protein sequence ID" value="OCW57019.1"/>
    <property type="molecule type" value="Genomic_DNA"/>
</dbReference>
<organism evidence="3 4">
    <name type="scientific">Hoeflea olei</name>
    <dbReference type="NCBI Taxonomy" id="1480615"/>
    <lineage>
        <taxon>Bacteria</taxon>
        <taxon>Pseudomonadati</taxon>
        <taxon>Pseudomonadota</taxon>
        <taxon>Alphaproteobacteria</taxon>
        <taxon>Hyphomicrobiales</taxon>
        <taxon>Rhizobiaceae</taxon>
        <taxon>Hoeflea</taxon>
    </lineage>
</organism>
<dbReference type="OrthoDB" id="9806974at2"/>
<evidence type="ECO:0000313" key="4">
    <source>
        <dbReference type="Proteomes" id="UP000094795"/>
    </source>
</evidence>
<dbReference type="InterPro" id="IPR036291">
    <property type="entry name" value="NAD(P)-bd_dom_sf"/>
</dbReference>
<sequence length="262" mass="27693">MSDMTLNAPKLFDLSGNVALVTGAGSGIGQRIAIGLAQCGADVALLDRRSDDGLATTARHIKAAGRRSIEIAADVTQAAALDEAVARTEAELGKLTLAVNSAGIANANPAEEMEESQFQTMMDINLKGVFLSCQAEARAMLRNGGGSIVNIASMSGVIVNRGLNQCHYNASKAGVIHMTKSMAMEWVGRGIRVNTISPGYTATPMNTRPEMVHQTRLFEEQTPMQRMANVDEMVGPAVFLLSDAASFVTGVDLLVDGGFCCW</sequence>
<accession>A0A1C1YU30</accession>
<dbReference type="FunFam" id="3.40.50.720:FF:000240">
    <property type="entry name" value="SDR family oxidoreductase"/>
    <property type="match status" value="1"/>
</dbReference>
<dbReference type="PANTHER" id="PTHR42760">
    <property type="entry name" value="SHORT-CHAIN DEHYDROGENASES/REDUCTASES FAMILY MEMBER"/>
    <property type="match status" value="1"/>
</dbReference>
<dbReference type="Pfam" id="PF13561">
    <property type="entry name" value="adh_short_C2"/>
    <property type="match status" value="1"/>
</dbReference>
<gene>
    <name evidence="3" type="ORF">AWJ14_07645</name>
</gene>
<dbReference type="Gene3D" id="3.40.50.720">
    <property type="entry name" value="NAD(P)-binding Rossmann-like Domain"/>
    <property type="match status" value="1"/>
</dbReference>
<dbReference type="InterPro" id="IPR020904">
    <property type="entry name" value="Sc_DH/Rdtase_CS"/>
</dbReference>
<dbReference type="NCBIfam" id="NF004774">
    <property type="entry name" value="PRK06114.1"/>
    <property type="match status" value="1"/>
</dbReference>
<dbReference type="PRINTS" id="PR00081">
    <property type="entry name" value="GDHRDH"/>
</dbReference>
<dbReference type="GO" id="GO:0005975">
    <property type="term" value="P:carbohydrate metabolic process"/>
    <property type="evidence" value="ECO:0007669"/>
    <property type="project" value="UniProtKB-ARBA"/>
</dbReference>
<proteinExistence type="inferred from homology"/>
<dbReference type="SUPFAM" id="SSF51735">
    <property type="entry name" value="NAD(P)-binding Rossmann-fold domains"/>
    <property type="match status" value="1"/>
</dbReference>